<dbReference type="PANTHER" id="PTHR22923:SF102">
    <property type="entry name" value="CEREBELLIN 13-RELATED"/>
    <property type="match status" value="1"/>
</dbReference>
<evidence type="ECO:0000313" key="4">
    <source>
        <dbReference type="EMBL" id="EKC35880.1"/>
    </source>
</evidence>
<dbReference type="GO" id="GO:0005576">
    <property type="term" value="C:extracellular region"/>
    <property type="evidence" value="ECO:0007669"/>
    <property type="project" value="UniProtKB-SubCell"/>
</dbReference>
<comment type="subcellular location">
    <subcellularLocation>
        <location evidence="1">Secreted</location>
    </subcellularLocation>
</comment>
<sequence>MSLVKNVHSLMKDMVEMKESMSTSNKRLNDAEKEISSLKNEVQLLKTENQKLKEEAVKFHEELKTADNKLNNTITSIKADVEQSQKSQLKLAAAVSSLEVFRMNMSLMNSCASKTSVGFTVGVTSSSSSWNGGILVYPHVVTNIGNGYSPSTGKFTAPTDGKYVFFITVNAYGSNDIYLDIVHNGSRKVRTMSHSSGSYQTGTNMAVLPLYKGDSVWVVYYSGKGYYAYDVPITTFSGFLLF</sequence>
<dbReference type="Gene3D" id="2.60.120.40">
    <property type="match status" value="1"/>
</dbReference>
<evidence type="ECO:0000256" key="1">
    <source>
        <dbReference type="ARBA" id="ARBA00004613"/>
    </source>
</evidence>
<keyword evidence="3" id="KW-0732">Signal</keyword>
<proteinExistence type="predicted"/>
<dbReference type="SUPFAM" id="SSF49842">
    <property type="entry name" value="TNF-like"/>
    <property type="match status" value="1"/>
</dbReference>
<dbReference type="PANTHER" id="PTHR22923">
    <property type="entry name" value="CEREBELLIN-RELATED"/>
    <property type="match status" value="1"/>
</dbReference>
<keyword evidence="2" id="KW-0964">Secreted</keyword>
<dbReference type="Gene3D" id="1.10.287.1490">
    <property type="match status" value="1"/>
</dbReference>
<dbReference type="InterPro" id="IPR008983">
    <property type="entry name" value="Tumour_necrosis_fac-like_dom"/>
</dbReference>
<gene>
    <name evidence="4" type="ORF">CGI_10016021</name>
</gene>
<organism evidence="4">
    <name type="scientific">Magallana gigas</name>
    <name type="common">Pacific oyster</name>
    <name type="synonym">Crassostrea gigas</name>
    <dbReference type="NCBI Taxonomy" id="29159"/>
    <lineage>
        <taxon>Eukaryota</taxon>
        <taxon>Metazoa</taxon>
        <taxon>Spiralia</taxon>
        <taxon>Lophotrochozoa</taxon>
        <taxon>Mollusca</taxon>
        <taxon>Bivalvia</taxon>
        <taxon>Autobranchia</taxon>
        <taxon>Pteriomorphia</taxon>
        <taxon>Ostreida</taxon>
        <taxon>Ostreoidea</taxon>
        <taxon>Ostreidae</taxon>
        <taxon>Magallana</taxon>
    </lineage>
</organism>
<dbReference type="InParanoid" id="K1R3V7"/>
<protein>
    <submittedName>
        <fullName evidence="4">Complement C1q-like protein 2</fullName>
    </submittedName>
</protein>
<dbReference type="PROSITE" id="PS50871">
    <property type="entry name" value="C1Q"/>
    <property type="match status" value="1"/>
</dbReference>
<dbReference type="InterPro" id="IPR050822">
    <property type="entry name" value="Cerebellin_Synaptic_Org"/>
</dbReference>
<evidence type="ECO:0000256" key="3">
    <source>
        <dbReference type="ARBA" id="ARBA00022729"/>
    </source>
</evidence>
<name>K1R3V7_MAGGI</name>
<accession>K1R3V7</accession>
<evidence type="ECO:0000256" key="2">
    <source>
        <dbReference type="ARBA" id="ARBA00022525"/>
    </source>
</evidence>
<dbReference type="InterPro" id="IPR001073">
    <property type="entry name" value="C1q_dom"/>
</dbReference>
<reference evidence="4" key="1">
    <citation type="journal article" date="2012" name="Nature">
        <title>The oyster genome reveals stress adaptation and complexity of shell formation.</title>
        <authorList>
            <person name="Zhang G."/>
            <person name="Fang X."/>
            <person name="Guo X."/>
            <person name="Li L."/>
            <person name="Luo R."/>
            <person name="Xu F."/>
            <person name="Yang P."/>
            <person name="Zhang L."/>
            <person name="Wang X."/>
            <person name="Qi H."/>
            <person name="Xiong Z."/>
            <person name="Que H."/>
            <person name="Xie Y."/>
            <person name="Holland P.W."/>
            <person name="Paps J."/>
            <person name="Zhu Y."/>
            <person name="Wu F."/>
            <person name="Chen Y."/>
            <person name="Wang J."/>
            <person name="Peng C."/>
            <person name="Meng J."/>
            <person name="Yang L."/>
            <person name="Liu J."/>
            <person name="Wen B."/>
            <person name="Zhang N."/>
            <person name="Huang Z."/>
            <person name="Zhu Q."/>
            <person name="Feng Y."/>
            <person name="Mount A."/>
            <person name="Hedgecock D."/>
            <person name="Xu Z."/>
            <person name="Liu Y."/>
            <person name="Domazet-Loso T."/>
            <person name="Du Y."/>
            <person name="Sun X."/>
            <person name="Zhang S."/>
            <person name="Liu B."/>
            <person name="Cheng P."/>
            <person name="Jiang X."/>
            <person name="Li J."/>
            <person name="Fan D."/>
            <person name="Wang W."/>
            <person name="Fu W."/>
            <person name="Wang T."/>
            <person name="Wang B."/>
            <person name="Zhang J."/>
            <person name="Peng Z."/>
            <person name="Li Y."/>
            <person name="Li N."/>
            <person name="Wang J."/>
            <person name="Chen M."/>
            <person name="He Y."/>
            <person name="Tan F."/>
            <person name="Song X."/>
            <person name="Zheng Q."/>
            <person name="Huang R."/>
            <person name="Yang H."/>
            <person name="Du X."/>
            <person name="Chen L."/>
            <person name="Yang M."/>
            <person name="Gaffney P.M."/>
            <person name="Wang S."/>
            <person name="Luo L."/>
            <person name="She Z."/>
            <person name="Ming Y."/>
            <person name="Huang W."/>
            <person name="Zhang S."/>
            <person name="Huang B."/>
            <person name="Zhang Y."/>
            <person name="Qu T."/>
            <person name="Ni P."/>
            <person name="Miao G."/>
            <person name="Wang J."/>
            <person name="Wang Q."/>
            <person name="Steinberg C.E."/>
            <person name="Wang H."/>
            <person name="Li N."/>
            <person name="Qian L."/>
            <person name="Zhang G."/>
            <person name="Li Y."/>
            <person name="Yang H."/>
            <person name="Liu X."/>
            <person name="Wang J."/>
            <person name="Yin Y."/>
            <person name="Wang J."/>
        </authorList>
    </citation>
    <scope>NUCLEOTIDE SEQUENCE [LARGE SCALE GENOMIC DNA]</scope>
    <source>
        <strain evidence="4">05x7-T-G4-1.051#20</strain>
    </source>
</reference>
<dbReference type="SMART" id="SM00110">
    <property type="entry name" value="C1Q"/>
    <property type="match status" value="1"/>
</dbReference>
<dbReference type="EMBL" id="JH817133">
    <property type="protein sequence ID" value="EKC35880.1"/>
    <property type="molecule type" value="Genomic_DNA"/>
</dbReference>
<dbReference type="HOGENOM" id="CLU_001074_8_0_1"/>
<dbReference type="AlphaFoldDB" id="K1R3V7"/>
<dbReference type="Pfam" id="PF00386">
    <property type="entry name" value="C1q"/>
    <property type="match status" value="1"/>
</dbReference>
<dbReference type="PRINTS" id="PR00007">
    <property type="entry name" value="COMPLEMNTC1Q"/>
</dbReference>